<keyword evidence="1" id="KW-0812">Transmembrane</keyword>
<keyword evidence="1" id="KW-1133">Transmembrane helix</keyword>
<gene>
    <name evidence="2" type="ORF">FSB_LOCUS47098</name>
</gene>
<name>A0A2N9HZD4_FAGSY</name>
<dbReference type="EMBL" id="OIVN01004779">
    <property type="protein sequence ID" value="SPD19216.1"/>
    <property type="molecule type" value="Genomic_DNA"/>
</dbReference>
<evidence type="ECO:0000313" key="2">
    <source>
        <dbReference type="EMBL" id="SPD19216.1"/>
    </source>
</evidence>
<protein>
    <submittedName>
        <fullName evidence="2">Uncharacterized protein</fullName>
    </submittedName>
</protein>
<feature type="transmembrane region" description="Helical" evidence="1">
    <location>
        <begin position="45"/>
        <end position="64"/>
    </location>
</feature>
<organism evidence="2">
    <name type="scientific">Fagus sylvatica</name>
    <name type="common">Beechnut</name>
    <dbReference type="NCBI Taxonomy" id="28930"/>
    <lineage>
        <taxon>Eukaryota</taxon>
        <taxon>Viridiplantae</taxon>
        <taxon>Streptophyta</taxon>
        <taxon>Embryophyta</taxon>
        <taxon>Tracheophyta</taxon>
        <taxon>Spermatophyta</taxon>
        <taxon>Magnoliopsida</taxon>
        <taxon>eudicotyledons</taxon>
        <taxon>Gunneridae</taxon>
        <taxon>Pentapetalae</taxon>
        <taxon>rosids</taxon>
        <taxon>fabids</taxon>
        <taxon>Fagales</taxon>
        <taxon>Fagaceae</taxon>
        <taxon>Fagus</taxon>
    </lineage>
</organism>
<proteinExistence type="predicted"/>
<evidence type="ECO:0000256" key="1">
    <source>
        <dbReference type="SAM" id="Phobius"/>
    </source>
</evidence>
<keyword evidence="1" id="KW-0472">Membrane</keyword>
<reference evidence="2" key="1">
    <citation type="submission" date="2018-02" db="EMBL/GenBank/DDBJ databases">
        <authorList>
            <person name="Cohen D.B."/>
            <person name="Kent A.D."/>
        </authorList>
    </citation>
    <scope>NUCLEOTIDE SEQUENCE</scope>
</reference>
<dbReference type="AlphaFoldDB" id="A0A2N9HZD4"/>
<sequence>MPPCVVCSSSFFLCGGPVVVATGCWLSRLRPHRRANNGTNLREMLICGMFFVPVVGGPVVTGITRSSG</sequence>
<accession>A0A2N9HZD4</accession>